<evidence type="ECO:0000313" key="10">
    <source>
        <dbReference type="Proteomes" id="UP001151699"/>
    </source>
</evidence>
<sequence length="464" mass="49570">MDLYSSDVLWVVILGFFVSFFLAFGVGANDVSNAFGTSVGSGVLTFRQACILATIFETSGAVLLGYKVSDTIRKGIIDVKDYEGSERELALGMLSALIGSAVWIMLATYFKLPVSTTHSIVGSTVGFSLAARGTIGLNYKVLGTIVASWFISPLMSGISCVLILAAIRFLIMDAKKPLQAGLIALPIIYALTIFVNVLTVTLNGSKLLGMENLALWHVFAISVSAMLLVGILSQLFVVPWQRKKILSSEQATWSRNSVGQSFDSIATVAASTVSIDAAALKNQKIESDATVNRLFHFLQTLSAVFTSFAHGGSDVSNAIGPLIAIWMIYTEGSVLQKAESPILLLLYGGIGMCIGLWVLGKRVNDTVGHKLTKIHPTTGFSVEVSAAMTVLLASKLGIPISSTHCIVGGIVSAGWIYGQIEGNQTKKVDWSLFRSIIYAWIITLPAAGACSALLMLIFKYSLTD</sequence>
<feature type="transmembrane region" description="Helical" evidence="8">
    <location>
        <begin position="303"/>
        <end position="329"/>
    </location>
</feature>
<keyword evidence="4 8" id="KW-0592">Phosphate transport</keyword>
<gene>
    <name evidence="9" type="primary">SLC20A2</name>
    <name evidence="9" type="ORF">Bhyg_09808</name>
</gene>
<dbReference type="AlphaFoldDB" id="A0A9Q0RY81"/>
<keyword evidence="3 8" id="KW-0813">Transport</keyword>
<accession>A0A9Q0RY81</accession>
<organism evidence="9 10">
    <name type="scientific">Pseudolycoriella hygida</name>
    <dbReference type="NCBI Taxonomy" id="35572"/>
    <lineage>
        <taxon>Eukaryota</taxon>
        <taxon>Metazoa</taxon>
        <taxon>Ecdysozoa</taxon>
        <taxon>Arthropoda</taxon>
        <taxon>Hexapoda</taxon>
        <taxon>Insecta</taxon>
        <taxon>Pterygota</taxon>
        <taxon>Neoptera</taxon>
        <taxon>Endopterygota</taxon>
        <taxon>Diptera</taxon>
        <taxon>Nematocera</taxon>
        <taxon>Sciaroidea</taxon>
        <taxon>Sciaridae</taxon>
        <taxon>Pseudolycoriella</taxon>
    </lineage>
</organism>
<keyword evidence="5 8" id="KW-0812">Transmembrane</keyword>
<dbReference type="Proteomes" id="UP001151699">
    <property type="component" value="Chromosome X"/>
</dbReference>
<feature type="transmembrane region" description="Helical" evidence="8">
    <location>
        <begin position="89"/>
        <end position="110"/>
    </location>
</feature>
<reference evidence="9" key="1">
    <citation type="submission" date="2022-07" db="EMBL/GenBank/DDBJ databases">
        <authorList>
            <person name="Trinca V."/>
            <person name="Uliana J.V.C."/>
            <person name="Torres T.T."/>
            <person name="Ward R.J."/>
            <person name="Monesi N."/>
        </authorList>
    </citation>
    <scope>NUCLEOTIDE SEQUENCE</scope>
    <source>
        <strain evidence="9">HSMRA1968</strain>
        <tissue evidence="9">Whole embryos</tissue>
    </source>
</reference>
<dbReference type="PANTHER" id="PTHR11101:SF80">
    <property type="entry name" value="PHOSPHATE TRANSPORTER"/>
    <property type="match status" value="1"/>
</dbReference>
<dbReference type="InterPro" id="IPR001204">
    <property type="entry name" value="Phos_transporter"/>
</dbReference>
<keyword evidence="7 8" id="KW-0472">Membrane</keyword>
<feature type="transmembrane region" description="Helical" evidence="8">
    <location>
        <begin position="7"/>
        <end position="26"/>
    </location>
</feature>
<dbReference type="GO" id="GO:0005315">
    <property type="term" value="F:phosphate transmembrane transporter activity"/>
    <property type="evidence" value="ECO:0007669"/>
    <property type="project" value="InterPro"/>
</dbReference>
<evidence type="ECO:0000256" key="3">
    <source>
        <dbReference type="ARBA" id="ARBA00022448"/>
    </source>
</evidence>
<dbReference type="GO" id="GO:0016020">
    <property type="term" value="C:membrane"/>
    <property type="evidence" value="ECO:0007669"/>
    <property type="project" value="UniProtKB-SubCell"/>
</dbReference>
<evidence type="ECO:0000256" key="2">
    <source>
        <dbReference type="ARBA" id="ARBA00009916"/>
    </source>
</evidence>
<keyword evidence="10" id="KW-1185">Reference proteome</keyword>
<evidence type="ECO:0000256" key="4">
    <source>
        <dbReference type="ARBA" id="ARBA00022592"/>
    </source>
</evidence>
<comment type="function">
    <text evidence="8">Sodium-phosphate symporter.</text>
</comment>
<comment type="subcellular location">
    <subcellularLocation>
        <location evidence="1 8">Membrane</location>
        <topology evidence="1 8">Multi-pass membrane protein</topology>
    </subcellularLocation>
</comment>
<dbReference type="GO" id="GO:0035435">
    <property type="term" value="P:phosphate ion transmembrane transport"/>
    <property type="evidence" value="ECO:0007669"/>
    <property type="project" value="TreeGrafter"/>
</dbReference>
<dbReference type="Pfam" id="PF01384">
    <property type="entry name" value="PHO4"/>
    <property type="match status" value="1"/>
</dbReference>
<proteinExistence type="inferred from homology"/>
<feature type="transmembrane region" description="Helical" evidence="8">
    <location>
        <begin position="341"/>
        <end position="360"/>
    </location>
</feature>
<dbReference type="PANTHER" id="PTHR11101">
    <property type="entry name" value="PHOSPHATE TRANSPORTER"/>
    <property type="match status" value="1"/>
</dbReference>
<feature type="transmembrane region" description="Helical" evidence="8">
    <location>
        <begin position="437"/>
        <end position="458"/>
    </location>
</feature>
<keyword evidence="6 8" id="KW-1133">Transmembrane helix</keyword>
<feature type="transmembrane region" description="Helical" evidence="8">
    <location>
        <begin position="46"/>
        <end position="68"/>
    </location>
</feature>
<feature type="transmembrane region" description="Helical" evidence="8">
    <location>
        <begin position="146"/>
        <end position="170"/>
    </location>
</feature>
<protein>
    <recommendedName>
        <fullName evidence="8">Phosphate transporter</fullName>
    </recommendedName>
</protein>
<evidence type="ECO:0000256" key="6">
    <source>
        <dbReference type="ARBA" id="ARBA00022989"/>
    </source>
</evidence>
<comment type="caution">
    <text evidence="9">The sequence shown here is derived from an EMBL/GenBank/DDBJ whole genome shotgun (WGS) entry which is preliminary data.</text>
</comment>
<feature type="transmembrane region" description="Helical" evidence="8">
    <location>
        <begin position="182"/>
        <end position="202"/>
    </location>
</feature>
<dbReference type="EMBL" id="WJQU01000003">
    <property type="protein sequence ID" value="KAJ6637082.1"/>
    <property type="molecule type" value="Genomic_DNA"/>
</dbReference>
<evidence type="ECO:0000256" key="5">
    <source>
        <dbReference type="ARBA" id="ARBA00022692"/>
    </source>
</evidence>
<evidence type="ECO:0000256" key="7">
    <source>
        <dbReference type="ARBA" id="ARBA00023136"/>
    </source>
</evidence>
<evidence type="ECO:0000313" key="9">
    <source>
        <dbReference type="EMBL" id="KAJ6637082.1"/>
    </source>
</evidence>
<feature type="transmembrane region" description="Helical" evidence="8">
    <location>
        <begin position="214"/>
        <end position="238"/>
    </location>
</feature>
<comment type="similarity">
    <text evidence="2 8">Belongs to the inorganic phosphate transporter (PiT) (TC 2.A.20) family.</text>
</comment>
<dbReference type="OrthoDB" id="260807at2759"/>
<evidence type="ECO:0000256" key="8">
    <source>
        <dbReference type="RuleBase" id="RU363058"/>
    </source>
</evidence>
<name>A0A9Q0RY81_9DIPT</name>
<evidence type="ECO:0000256" key="1">
    <source>
        <dbReference type="ARBA" id="ARBA00004141"/>
    </source>
</evidence>